<keyword evidence="5" id="KW-0521">NADP</keyword>
<proteinExistence type="inferred from homology"/>
<sequence length="493" mass="55378">MTTPDHHVVIIGAGFAGIGTSIALQRAGLNDHVLIEEGDDVGGTWNWNTYPGVAVDIPSFSYQFSYERRTDWSRIYAPGEELLAYARHCADKYDVRRRVRFGTRVERAVFDEDDRLWRLTTDTGEEVTARFVVGATGALTQPKPPDIQGLASFAGTTMHTARWDHDVDLRGQRVGIIGTGASAVQVIPAIADEVAELTVFQRTPIWCLPKPDARLPGALRWALGRLPFGDVGPRIASQAFVEATFPLPAHFNGVVPLATAAEWVGRRYLRQQVRDPEVRDKLTPRYAVGCKRPSFHNEYLATFNRDDVTLQTSPIVKIDRRGVVTQDGRHDLDVLILATGFKVFEQGNMPPFPVTGRDGVDLERWWGEHRLQAYEGASVPGFPNFFTILGPYAYNGSSYFNLIETQARHIVRCLKRARRDGATVVEVTREANDRFFAEMLSRRGNQIFFQDSCSTANSYYFDEHGDVPFRPSPSLEVTMRSARFDLDDYRFAA</sequence>
<evidence type="ECO:0000256" key="3">
    <source>
        <dbReference type="ARBA" id="ARBA00022630"/>
    </source>
</evidence>
<dbReference type="InterPro" id="IPR036188">
    <property type="entry name" value="FAD/NAD-bd_sf"/>
</dbReference>
<organism evidence="8 9">
    <name type="scientific">Svornostia abyssi</name>
    <dbReference type="NCBI Taxonomy" id="2898438"/>
    <lineage>
        <taxon>Bacteria</taxon>
        <taxon>Bacillati</taxon>
        <taxon>Actinomycetota</taxon>
        <taxon>Thermoleophilia</taxon>
        <taxon>Solirubrobacterales</taxon>
        <taxon>Baekduiaceae</taxon>
        <taxon>Svornostia</taxon>
    </lineage>
</organism>
<evidence type="ECO:0000313" key="9">
    <source>
        <dbReference type="Proteomes" id="UP001058860"/>
    </source>
</evidence>
<evidence type="ECO:0000256" key="4">
    <source>
        <dbReference type="ARBA" id="ARBA00022827"/>
    </source>
</evidence>
<keyword evidence="7" id="KW-0503">Monooxygenase</keyword>
<keyword evidence="9" id="KW-1185">Reference proteome</keyword>
<comment type="cofactor">
    <cofactor evidence="1">
        <name>FAD</name>
        <dbReference type="ChEBI" id="CHEBI:57692"/>
    </cofactor>
</comment>
<evidence type="ECO:0000313" key="8">
    <source>
        <dbReference type="EMBL" id="UUY05515.1"/>
    </source>
</evidence>
<keyword evidence="6" id="KW-0560">Oxidoreductase</keyword>
<keyword evidence="3" id="KW-0285">Flavoprotein</keyword>
<dbReference type="Pfam" id="PF13738">
    <property type="entry name" value="Pyr_redox_3"/>
    <property type="match status" value="1"/>
</dbReference>
<gene>
    <name evidence="8" type="ORF">LRS13_08355</name>
</gene>
<evidence type="ECO:0000256" key="2">
    <source>
        <dbReference type="ARBA" id="ARBA00010139"/>
    </source>
</evidence>
<name>A0ABY5PLV7_9ACTN</name>
<protein>
    <submittedName>
        <fullName evidence="8">NAD(P)/FAD-dependent oxidoreductase</fullName>
    </submittedName>
</protein>
<dbReference type="Gene3D" id="3.50.50.60">
    <property type="entry name" value="FAD/NAD(P)-binding domain"/>
    <property type="match status" value="2"/>
</dbReference>
<dbReference type="PANTHER" id="PTHR43098">
    <property type="entry name" value="L-ORNITHINE N(5)-MONOOXYGENASE-RELATED"/>
    <property type="match status" value="1"/>
</dbReference>
<accession>A0ABY5PLV7</accession>
<dbReference type="RefSeq" id="WP_353865962.1">
    <property type="nucleotide sequence ID" value="NZ_CP088295.1"/>
</dbReference>
<dbReference type="SUPFAM" id="SSF51905">
    <property type="entry name" value="FAD/NAD(P)-binding domain"/>
    <property type="match status" value="2"/>
</dbReference>
<evidence type="ECO:0000256" key="6">
    <source>
        <dbReference type="ARBA" id="ARBA00023002"/>
    </source>
</evidence>
<keyword evidence="4" id="KW-0274">FAD</keyword>
<dbReference type="EMBL" id="CP088295">
    <property type="protein sequence ID" value="UUY05515.1"/>
    <property type="molecule type" value="Genomic_DNA"/>
</dbReference>
<dbReference type="PANTHER" id="PTHR43098:SF3">
    <property type="entry name" value="L-ORNITHINE N(5)-MONOOXYGENASE-RELATED"/>
    <property type="match status" value="1"/>
</dbReference>
<reference evidence="9" key="1">
    <citation type="submission" date="2021-11" db="EMBL/GenBank/DDBJ databases">
        <title>Cultivation dependent microbiological survey of springs from the worlds oldest radium mine currently devoted to the extraction of radon-saturated water.</title>
        <authorList>
            <person name="Kapinusova G."/>
            <person name="Smrhova T."/>
            <person name="Strejcek M."/>
            <person name="Suman J."/>
            <person name="Jani K."/>
            <person name="Pajer P."/>
            <person name="Uhlik O."/>
        </authorList>
    </citation>
    <scope>NUCLEOTIDE SEQUENCE [LARGE SCALE GENOMIC DNA]</scope>
    <source>
        <strain evidence="9">J379</strain>
    </source>
</reference>
<comment type="similarity">
    <text evidence="2">Belongs to the FAD-binding monooxygenase family.</text>
</comment>
<dbReference type="Proteomes" id="UP001058860">
    <property type="component" value="Chromosome"/>
</dbReference>
<evidence type="ECO:0000256" key="7">
    <source>
        <dbReference type="ARBA" id="ARBA00023033"/>
    </source>
</evidence>
<evidence type="ECO:0000256" key="5">
    <source>
        <dbReference type="ARBA" id="ARBA00022857"/>
    </source>
</evidence>
<dbReference type="InterPro" id="IPR050775">
    <property type="entry name" value="FAD-binding_Monooxygenases"/>
</dbReference>
<evidence type="ECO:0000256" key="1">
    <source>
        <dbReference type="ARBA" id="ARBA00001974"/>
    </source>
</evidence>